<proteinExistence type="predicted"/>
<accession>A0A4C1Z900</accession>
<gene>
    <name evidence="1" type="ORF">EVAR_59820_1</name>
</gene>
<reference evidence="1 2" key="1">
    <citation type="journal article" date="2019" name="Commun. Biol.">
        <title>The bagworm genome reveals a unique fibroin gene that provides high tensile strength.</title>
        <authorList>
            <person name="Kono N."/>
            <person name="Nakamura H."/>
            <person name="Ohtoshi R."/>
            <person name="Tomita M."/>
            <person name="Numata K."/>
            <person name="Arakawa K."/>
        </authorList>
    </citation>
    <scope>NUCLEOTIDE SEQUENCE [LARGE SCALE GENOMIC DNA]</scope>
</reference>
<protein>
    <submittedName>
        <fullName evidence="1">Uncharacterized protein</fullName>
    </submittedName>
</protein>
<dbReference type="Proteomes" id="UP000299102">
    <property type="component" value="Unassembled WGS sequence"/>
</dbReference>
<comment type="caution">
    <text evidence="1">The sequence shown here is derived from an EMBL/GenBank/DDBJ whole genome shotgun (WGS) entry which is preliminary data.</text>
</comment>
<sequence length="98" mass="11326">MTEGDKSRYTQGRVYKICSLETFKYIIENRPSHFTQNTNSKLKMAPLQNGVDSTSTAHERRCQRGSDEWVTDLIHSLGHLTEQIIRAIDANRYISRPL</sequence>
<evidence type="ECO:0000313" key="1">
    <source>
        <dbReference type="EMBL" id="GBP85066.1"/>
    </source>
</evidence>
<keyword evidence="2" id="KW-1185">Reference proteome</keyword>
<name>A0A4C1Z900_EUMVA</name>
<organism evidence="1 2">
    <name type="scientific">Eumeta variegata</name>
    <name type="common">Bagworm moth</name>
    <name type="synonym">Eumeta japonica</name>
    <dbReference type="NCBI Taxonomy" id="151549"/>
    <lineage>
        <taxon>Eukaryota</taxon>
        <taxon>Metazoa</taxon>
        <taxon>Ecdysozoa</taxon>
        <taxon>Arthropoda</taxon>
        <taxon>Hexapoda</taxon>
        <taxon>Insecta</taxon>
        <taxon>Pterygota</taxon>
        <taxon>Neoptera</taxon>
        <taxon>Endopterygota</taxon>
        <taxon>Lepidoptera</taxon>
        <taxon>Glossata</taxon>
        <taxon>Ditrysia</taxon>
        <taxon>Tineoidea</taxon>
        <taxon>Psychidae</taxon>
        <taxon>Oiketicinae</taxon>
        <taxon>Eumeta</taxon>
    </lineage>
</organism>
<evidence type="ECO:0000313" key="2">
    <source>
        <dbReference type="Proteomes" id="UP000299102"/>
    </source>
</evidence>
<dbReference type="EMBL" id="BGZK01001715">
    <property type="protein sequence ID" value="GBP85066.1"/>
    <property type="molecule type" value="Genomic_DNA"/>
</dbReference>
<dbReference type="AlphaFoldDB" id="A0A4C1Z900"/>